<gene>
    <name evidence="6" type="ORF">Daus18300_006831</name>
</gene>
<proteinExistence type="predicted"/>
<feature type="transmembrane region" description="Helical" evidence="5">
    <location>
        <begin position="159"/>
        <end position="183"/>
    </location>
</feature>
<dbReference type="PANTHER" id="PTHR23501:SF198">
    <property type="entry name" value="AZOLE RESISTANCE PROTEIN 1-RELATED"/>
    <property type="match status" value="1"/>
</dbReference>
<organism evidence="6 7">
    <name type="scientific">Diaporthe australafricana</name>
    <dbReference type="NCBI Taxonomy" id="127596"/>
    <lineage>
        <taxon>Eukaryota</taxon>
        <taxon>Fungi</taxon>
        <taxon>Dikarya</taxon>
        <taxon>Ascomycota</taxon>
        <taxon>Pezizomycotina</taxon>
        <taxon>Sordariomycetes</taxon>
        <taxon>Sordariomycetidae</taxon>
        <taxon>Diaporthales</taxon>
        <taxon>Diaporthaceae</taxon>
        <taxon>Diaporthe</taxon>
    </lineage>
</organism>
<evidence type="ECO:0000256" key="2">
    <source>
        <dbReference type="ARBA" id="ARBA00022692"/>
    </source>
</evidence>
<reference evidence="6 7" key="1">
    <citation type="journal article" date="2024" name="IMA Fungus">
        <title>IMA Genome - F19 : A genome assembly and annotation guide to empower mycologists, including annotated draft genome sequences of Ceratocystis pirilliformis, Diaporthe australafricana, Fusarium ophioides, Paecilomyces lecythidis, and Sporothrix stenoceras.</title>
        <authorList>
            <person name="Aylward J."/>
            <person name="Wilson A.M."/>
            <person name="Visagie C.M."/>
            <person name="Spraker J."/>
            <person name="Barnes I."/>
            <person name="Buitendag C."/>
            <person name="Ceriani C."/>
            <person name="Del Mar Angel L."/>
            <person name="du Plessis D."/>
            <person name="Fuchs T."/>
            <person name="Gasser K."/>
            <person name="Kramer D."/>
            <person name="Li W."/>
            <person name="Munsamy K."/>
            <person name="Piso A."/>
            <person name="Price J.L."/>
            <person name="Sonnekus B."/>
            <person name="Thomas C."/>
            <person name="van der Nest A."/>
            <person name="van Dijk A."/>
            <person name="van Heerden A."/>
            <person name="van Vuuren N."/>
            <person name="Yilmaz N."/>
            <person name="Duong T.A."/>
            <person name="van der Merwe N.A."/>
            <person name="Wingfield M.J."/>
            <person name="Wingfield B.D."/>
        </authorList>
    </citation>
    <scope>NUCLEOTIDE SEQUENCE [LARGE SCALE GENOMIC DNA]</scope>
    <source>
        <strain evidence="6 7">CMW 18300</strain>
    </source>
</reference>
<keyword evidence="2 5" id="KW-0812">Transmembrane</keyword>
<dbReference type="Proteomes" id="UP001583177">
    <property type="component" value="Unassembled WGS sequence"/>
</dbReference>
<name>A0ABR3WSD1_9PEZI</name>
<dbReference type="EMBL" id="JAWRVE010000056">
    <property type="protein sequence ID" value="KAL1866367.1"/>
    <property type="molecule type" value="Genomic_DNA"/>
</dbReference>
<evidence type="ECO:0000313" key="6">
    <source>
        <dbReference type="EMBL" id="KAL1866367.1"/>
    </source>
</evidence>
<evidence type="ECO:0000256" key="1">
    <source>
        <dbReference type="ARBA" id="ARBA00004141"/>
    </source>
</evidence>
<comment type="caution">
    <text evidence="6">The sequence shown here is derived from an EMBL/GenBank/DDBJ whole genome shotgun (WGS) entry which is preliminary data.</text>
</comment>
<dbReference type="PANTHER" id="PTHR23501">
    <property type="entry name" value="MAJOR FACILITATOR SUPERFAMILY"/>
    <property type="match status" value="1"/>
</dbReference>
<accession>A0ABR3WSD1</accession>
<evidence type="ECO:0000256" key="5">
    <source>
        <dbReference type="SAM" id="Phobius"/>
    </source>
</evidence>
<keyword evidence="3 5" id="KW-1133">Transmembrane helix</keyword>
<feature type="transmembrane region" description="Helical" evidence="5">
    <location>
        <begin position="6"/>
        <end position="23"/>
    </location>
</feature>
<evidence type="ECO:0000313" key="7">
    <source>
        <dbReference type="Proteomes" id="UP001583177"/>
    </source>
</evidence>
<sequence length="199" mass="21415">MSNRNLPTGAAAFIVLLFILKLPPTNRDDNIRDAPKTLKQKISCLDIPGIILIIGSVPFMVVGQLVAVVGNVLLARLTIDTSTALKDDIPVGNAIIVFLQQLGAAIAVAIGENVFSDSLRKKLADIHVPIPVEEVIAVGPTGIRFLTTDDSVVRLIQQAYCFAFDMTMYFALAALIAAIPFAVGTQWLNAKPAKIQEEH</sequence>
<comment type="subcellular location">
    <subcellularLocation>
        <location evidence="1">Membrane</location>
        <topology evidence="1">Multi-pass membrane protein</topology>
    </subcellularLocation>
</comment>
<feature type="transmembrane region" description="Helical" evidence="5">
    <location>
        <begin position="44"/>
        <end position="74"/>
    </location>
</feature>
<evidence type="ECO:0000256" key="4">
    <source>
        <dbReference type="ARBA" id="ARBA00023136"/>
    </source>
</evidence>
<feature type="transmembrane region" description="Helical" evidence="5">
    <location>
        <begin position="94"/>
        <end position="115"/>
    </location>
</feature>
<keyword evidence="4 5" id="KW-0472">Membrane</keyword>
<protein>
    <submittedName>
        <fullName evidence="6">Uncharacterized protein</fullName>
    </submittedName>
</protein>
<keyword evidence="7" id="KW-1185">Reference proteome</keyword>
<evidence type="ECO:0000256" key="3">
    <source>
        <dbReference type="ARBA" id="ARBA00022989"/>
    </source>
</evidence>